<sequence>MCMNSHTYPDPCSIHDPKLAQTWKLSQIWYVSTQMDEKQHTHFQFHKKNSRKAVFSHSFRKKIIYALKQMKIHKAIVEKKLSIQIKD</sequence>
<dbReference type="AlphaFoldDB" id="A0A0E9XP32"/>
<proteinExistence type="predicted"/>
<protein>
    <submittedName>
        <fullName evidence="1">Uncharacterized protein</fullName>
    </submittedName>
</protein>
<accession>A0A0E9XP32</accession>
<organism evidence="1">
    <name type="scientific">Anguilla anguilla</name>
    <name type="common">European freshwater eel</name>
    <name type="synonym">Muraena anguilla</name>
    <dbReference type="NCBI Taxonomy" id="7936"/>
    <lineage>
        <taxon>Eukaryota</taxon>
        <taxon>Metazoa</taxon>
        <taxon>Chordata</taxon>
        <taxon>Craniata</taxon>
        <taxon>Vertebrata</taxon>
        <taxon>Euteleostomi</taxon>
        <taxon>Actinopterygii</taxon>
        <taxon>Neopterygii</taxon>
        <taxon>Teleostei</taxon>
        <taxon>Anguilliformes</taxon>
        <taxon>Anguillidae</taxon>
        <taxon>Anguilla</taxon>
    </lineage>
</organism>
<name>A0A0E9XP32_ANGAN</name>
<reference evidence="1" key="1">
    <citation type="submission" date="2014-11" db="EMBL/GenBank/DDBJ databases">
        <authorList>
            <person name="Amaro Gonzalez C."/>
        </authorList>
    </citation>
    <scope>NUCLEOTIDE SEQUENCE</scope>
</reference>
<dbReference type="EMBL" id="GBXM01004972">
    <property type="protein sequence ID" value="JAI03606.1"/>
    <property type="molecule type" value="Transcribed_RNA"/>
</dbReference>
<reference evidence="1" key="2">
    <citation type="journal article" date="2015" name="Fish Shellfish Immunol.">
        <title>Early steps in the European eel (Anguilla anguilla)-Vibrio vulnificus interaction in the gills: Role of the RtxA13 toxin.</title>
        <authorList>
            <person name="Callol A."/>
            <person name="Pajuelo D."/>
            <person name="Ebbesson L."/>
            <person name="Teles M."/>
            <person name="MacKenzie S."/>
            <person name="Amaro C."/>
        </authorList>
    </citation>
    <scope>NUCLEOTIDE SEQUENCE</scope>
</reference>
<evidence type="ECO:0000313" key="1">
    <source>
        <dbReference type="EMBL" id="JAI03606.1"/>
    </source>
</evidence>